<reference evidence="1" key="1">
    <citation type="submission" date="2019-05" db="EMBL/GenBank/DDBJ databases">
        <title>Metatranscriptomic reconstruction reveals RNA viruses with the potential to shape carbon cycling in soil.</title>
        <authorList>
            <person name="Starr E.P."/>
            <person name="Nuccio E."/>
            <person name="Pett-Ridge J."/>
            <person name="Banfield J.F."/>
            <person name="Firestone M.K."/>
        </authorList>
    </citation>
    <scope>NUCLEOTIDE SEQUENCE</scope>
    <source>
        <strain evidence="1">H2_Rhizo_Litter_49_scaffold_1578</strain>
    </source>
</reference>
<name>A0A514D8M9_9VIRU</name>
<protein>
    <recommendedName>
        <fullName evidence="2">Coat protein</fullName>
    </recommendedName>
</protein>
<accession>A0A514D8M9</accession>
<sequence>MSFADPTVTIGGTAIALPRTSSGSNAGEFTSADGAIKVTVSHSYGKRTRRVLRLSSNKISADPLIPSQNRPTSMSTYIVVDSPVNGYSVAEAKAVVDALVAFLTASSGARVTQLLGGEN</sequence>
<proteinExistence type="predicted"/>
<evidence type="ECO:0008006" key="2">
    <source>
        <dbReference type="Google" id="ProtNLM"/>
    </source>
</evidence>
<organism evidence="1">
    <name type="scientific">Leviviridae sp</name>
    <dbReference type="NCBI Taxonomy" id="2027243"/>
    <lineage>
        <taxon>Viruses</taxon>
        <taxon>Riboviria</taxon>
        <taxon>Orthornavirae</taxon>
        <taxon>Lenarviricota</taxon>
        <taxon>Leviviricetes</taxon>
        <taxon>Norzivirales</taxon>
        <taxon>Fiersviridae</taxon>
    </lineage>
</organism>
<evidence type="ECO:0000313" key="1">
    <source>
        <dbReference type="EMBL" id="QDH89971.1"/>
    </source>
</evidence>
<gene>
    <name evidence="1" type="ORF">H2RhizoLitter491578_000002</name>
</gene>
<dbReference type="EMBL" id="MN035151">
    <property type="protein sequence ID" value="QDH89971.1"/>
    <property type="molecule type" value="Genomic_RNA"/>
</dbReference>